<feature type="compositionally biased region" description="Acidic residues" evidence="1">
    <location>
        <begin position="36"/>
        <end position="48"/>
    </location>
</feature>
<dbReference type="AlphaFoldDB" id="A0A4Q1BE18"/>
<comment type="caution">
    <text evidence="2">The sequence shown here is derived from an EMBL/GenBank/DDBJ whole genome shotgun (WGS) entry which is preliminary data.</text>
</comment>
<protein>
    <submittedName>
        <fullName evidence="2">Uncharacterized protein</fullName>
    </submittedName>
</protein>
<dbReference type="EMBL" id="SDIL01000151">
    <property type="protein sequence ID" value="RXK35225.1"/>
    <property type="molecule type" value="Genomic_DNA"/>
</dbReference>
<organism evidence="2 3">
    <name type="scientific">Tremella mesenterica</name>
    <name type="common">Jelly fungus</name>
    <dbReference type="NCBI Taxonomy" id="5217"/>
    <lineage>
        <taxon>Eukaryota</taxon>
        <taxon>Fungi</taxon>
        <taxon>Dikarya</taxon>
        <taxon>Basidiomycota</taxon>
        <taxon>Agaricomycotina</taxon>
        <taxon>Tremellomycetes</taxon>
        <taxon>Tremellales</taxon>
        <taxon>Tremellaceae</taxon>
        <taxon>Tremella</taxon>
    </lineage>
</organism>
<accession>A0A4Q1BE18</accession>
<proteinExistence type="predicted"/>
<evidence type="ECO:0000313" key="2">
    <source>
        <dbReference type="EMBL" id="RXK35225.1"/>
    </source>
</evidence>
<dbReference type="InParanoid" id="A0A4Q1BE18"/>
<evidence type="ECO:0000256" key="1">
    <source>
        <dbReference type="SAM" id="MobiDB-lite"/>
    </source>
</evidence>
<keyword evidence="3" id="KW-1185">Reference proteome</keyword>
<reference evidence="2 3" key="1">
    <citation type="submission" date="2016-06" db="EMBL/GenBank/DDBJ databases">
        <title>Evolution of pathogenesis and genome organization in the Tremellales.</title>
        <authorList>
            <person name="Cuomo C."/>
            <person name="Litvintseva A."/>
            <person name="Heitman J."/>
            <person name="Chen Y."/>
            <person name="Sun S."/>
            <person name="Springer D."/>
            <person name="Dromer F."/>
            <person name="Young S."/>
            <person name="Zeng Q."/>
            <person name="Chapman S."/>
            <person name="Gujja S."/>
            <person name="Saif S."/>
            <person name="Birren B."/>
        </authorList>
    </citation>
    <scope>NUCLEOTIDE SEQUENCE [LARGE SCALE GENOMIC DNA]</scope>
    <source>
        <strain evidence="2 3">ATCC 28783</strain>
    </source>
</reference>
<dbReference type="Proteomes" id="UP000289152">
    <property type="component" value="Unassembled WGS sequence"/>
</dbReference>
<feature type="region of interest" description="Disordered" evidence="1">
    <location>
        <begin position="1"/>
        <end position="61"/>
    </location>
</feature>
<name>A0A4Q1BE18_TREME</name>
<sequence length="88" mass="10065">MSSISQPHQLSSVDDPAKVIDDNWSTQTEVTTTQEDKDEDEEEEEDKCEGDSNGENKGNQCQLQSVIYRVDNGQMVEIIECKFCKRMF</sequence>
<gene>
    <name evidence="2" type="ORF">M231_07528</name>
</gene>
<feature type="compositionally biased region" description="Polar residues" evidence="1">
    <location>
        <begin position="1"/>
        <end position="12"/>
    </location>
</feature>
<evidence type="ECO:0000313" key="3">
    <source>
        <dbReference type="Proteomes" id="UP000289152"/>
    </source>
</evidence>